<evidence type="ECO:0000313" key="2">
    <source>
        <dbReference type="Proteomes" id="UP000008281"/>
    </source>
</evidence>
<gene>
    <name evidence="1" type="ORF">CRE_01282</name>
</gene>
<proteinExistence type="predicted"/>
<protein>
    <submittedName>
        <fullName evidence="1">Uncharacterized protein</fullName>
    </submittedName>
</protein>
<dbReference type="HOGENOM" id="CLU_1662430_0_0_1"/>
<dbReference type="Proteomes" id="UP000008281">
    <property type="component" value="Unassembled WGS sequence"/>
</dbReference>
<organism evidence="2">
    <name type="scientific">Caenorhabditis remanei</name>
    <name type="common">Caenorhabditis vulgaris</name>
    <dbReference type="NCBI Taxonomy" id="31234"/>
    <lineage>
        <taxon>Eukaryota</taxon>
        <taxon>Metazoa</taxon>
        <taxon>Ecdysozoa</taxon>
        <taxon>Nematoda</taxon>
        <taxon>Chromadorea</taxon>
        <taxon>Rhabditida</taxon>
        <taxon>Rhabditina</taxon>
        <taxon>Rhabditomorpha</taxon>
        <taxon>Rhabditoidea</taxon>
        <taxon>Rhabditidae</taxon>
        <taxon>Peloderinae</taxon>
        <taxon>Caenorhabditis</taxon>
    </lineage>
</organism>
<sequence length="159" mass="18580">MDQILEHTINQLRAELAAERVAHEETKLRLTTENHQLKTANQSLSKHCSKAFSELKKVGNQVKIMTENAKMVIFKSKSLKIKKLEEQTKRIERLERIMKRNGIRIPDDVDVEEDSEDIAHQEHLTEIDMVEAEIECLFDKLVTNYSENCRKKFSSEKSR</sequence>
<name>E3N9R6_CAERE</name>
<dbReference type="AlphaFoldDB" id="E3N9R6"/>
<dbReference type="InParanoid" id="E3N9R6"/>
<reference evidence="1" key="1">
    <citation type="submission" date="2007-07" db="EMBL/GenBank/DDBJ databases">
        <title>PCAP assembly of the Caenorhabditis remanei genome.</title>
        <authorList>
            <consortium name="The Caenorhabditis remanei Sequencing Consortium"/>
            <person name="Wilson R.K."/>
        </authorList>
    </citation>
    <scope>NUCLEOTIDE SEQUENCE [LARGE SCALE GENOMIC DNA]</scope>
    <source>
        <strain evidence="1">PB4641</strain>
    </source>
</reference>
<keyword evidence="2" id="KW-1185">Reference proteome</keyword>
<dbReference type="EMBL" id="DS268567">
    <property type="protein sequence ID" value="EFO90423.1"/>
    <property type="molecule type" value="Genomic_DNA"/>
</dbReference>
<accession>E3N9R6</accession>
<evidence type="ECO:0000313" key="1">
    <source>
        <dbReference type="EMBL" id="EFO90423.1"/>
    </source>
</evidence>